<dbReference type="EMBL" id="SZPZ01000001">
    <property type="protein sequence ID" value="TKK82364.1"/>
    <property type="molecule type" value="Genomic_DNA"/>
</dbReference>
<evidence type="ECO:0000313" key="3">
    <source>
        <dbReference type="Proteomes" id="UP000305836"/>
    </source>
</evidence>
<proteinExistence type="predicted"/>
<organism evidence="2 3">
    <name type="scientific">Kribbella jiaozuonensis</name>
    <dbReference type="NCBI Taxonomy" id="2575441"/>
    <lineage>
        <taxon>Bacteria</taxon>
        <taxon>Bacillati</taxon>
        <taxon>Actinomycetota</taxon>
        <taxon>Actinomycetes</taxon>
        <taxon>Propionibacteriales</taxon>
        <taxon>Kribbellaceae</taxon>
        <taxon>Kribbella</taxon>
    </lineage>
</organism>
<gene>
    <name evidence="2" type="ORF">FDA38_06140</name>
</gene>
<comment type="caution">
    <text evidence="2">The sequence shown here is derived from an EMBL/GenBank/DDBJ whole genome shotgun (WGS) entry which is preliminary data.</text>
</comment>
<evidence type="ECO:0000313" key="2">
    <source>
        <dbReference type="EMBL" id="TKK82364.1"/>
    </source>
</evidence>
<dbReference type="Proteomes" id="UP000305836">
    <property type="component" value="Unassembled WGS sequence"/>
</dbReference>
<dbReference type="RefSeq" id="WP_137253060.1">
    <property type="nucleotide sequence ID" value="NZ_JBHSPQ010000001.1"/>
</dbReference>
<accession>A0A4U3M3H0</accession>
<evidence type="ECO:0000256" key="1">
    <source>
        <dbReference type="SAM" id="MobiDB-lite"/>
    </source>
</evidence>
<feature type="region of interest" description="Disordered" evidence="1">
    <location>
        <begin position="38"/>
        <end position="69"/>
    </location>
</feature>
<keyword evidence="3" id="KW-1185">Reference proteome</keyword>
<protein>
    <submittedName>
        <fullName evidence="2">Uncharacterized protein</fullName>
    </submittedName>
</protein>
<sequence>MGTLGQVLAAVLGLVTALVPVLVATDAFDAGGGSDKIIRVLPTQPPTQPTTQPTTAPTSPTSSSSEPVDGDIVLTVSDQLTEGALEERIDVVLEGSKVASLYASIDDPTVTQQVTATTPGNYDYVLDGRIAWLDDYGVRQEASASGHGSVYVDDGMRLDVYVQFESGGGMSLSLRSAKQS</sequence>
<reference evidence="2 3" key="1">
    <citation type="submission" date="2019-04" db="EMBL/GenBank/DDBJ databases">
        <title>Kribbella sp. NEAU-THZ 27 nov., a novel actinomycete isolated from soil.</title>
        <authorList>
            <person name="Duan L."/>
        </authorList>
    </citation>
    <scope>NUCLEOTIDE SEQUENCE [LARGE SCALE GENOMIC DNA]</scope>
    <source>
        <strain evidence="3">NEAU-THZ27</strain>
    </source>
</reference>
<dbReference type="AlphaFoldDB" id="A0A4U3M3H0"/>
<name>A0A4U3M3H0_9ACTN</name>
<feature type="compositionally biased region" description="Low complexity" evidence="1">
    <location>
        <begin position="49"/>
        <end position="67"/>
    </location>
</feature>
<dbReference type="OrthoDB" id="5196801at2"/>